<feature type="domain" description="FHA" evidence="2">
    <location>
        <begin position="69"/>
        <end position="118"/>
    </location>
</feature>
<sequence>MKEIAMILKFIVIGLIYLVIFRIIKIMYLDLKGINRIKAHKKEFALEINDAPEDIGITKGSLYIIHKVMSIGRNFDNDLVIKDPYVSGNHAKIFVKDDRLFIEDLGSTNGTYVNGRRIDKIEEIEEGDIIDIGRISLKVLE</sequence>
<keyword evidence="1" id="KW-0812">Transmembrane</keyword>
<dbReference type="SMART" id="SM00240">
    <property type="entry name" value="FHA"/>
    <property type="match status" value="1"/>
</dbReference>
<dbReference type="AlphaFoldDB" id="I7LGU0"/>
<evidence type="ECO:0000313" key="4">
    <source>
        <dbReference type="Proteomes" id="UP000007652"/>
    </source>
</evidence>
<keyword evidence="1" id="KW-1133">Transmembrane helix</keyword>
<proteinExistence type="predicted"/>
<dbReference type="EMBL" id="CAKP01000082">
    <property type="protein sequence ID" value="CCJ33550.1"/>
    <property type="molecule type" value="Genomic_DNA"/>
</dbReference>
<feature type="transmembrane region" description="Helical" evidence="1">
    <location>
        <begin position="6"/>
        <end position="28"/>
    </location>
</feature>
<dbReference type="InterPro" id="IPR000253">
    <property type="entry name" value="FHA_dom"/>
</dbReference>
<dbReference type="Gene3D" id="2.60.200.20">
    <property type="match status" value="1"/>
</dbReference>
<keyword evidence="4" id="KW-1185">Reference proteome</keyword>
<dbReference type="OrthoDB" id="9816434at2"/>
<dbReference type="InterPro" id="IPR050923">
    <property type="entry name" value="Cell_Proc_Reg/RNA_Proc"/>
</dbReference>
<dbReference type="PROSITE" id="PS50006">
    <property type="entry name" value="FHA_DOMAIN"/>
    <property type="match status" value="1"/>
</dbReference>
<dbReference type="eggNOG" id="COG1716">
    <property type="taxonomic scope" value="Bacteria"/>
</dbReference>
<dbReference type="SUPFAM" id="SSF49879">
    <property type="entry name" value="SMAD/FHA domain"/>
    <property type="match status" value="1"/>
</dbReference>
<dbReference type="Pfam" id="PF00498">
    <property type="entry name" value="FHA"/>
    <property type="match status" value="1"/>
</dbReference>
<dbReference type="STRING" id="857293.CAAU_1466"/>
<dbReference type="PANTHER" id="PTHR23308">
    <property type="entry name" value="NUCLEAR INHIBITOR OF PROTEIN PHOSPHATASE-1"/>
    <property type="match status" value="1"/>
</dbReference>
<evidence type="ECO:0000313" key="3">
    <source>
        <dbReference type="EMBL" id="CCJ33550.1"/>
    </source>
</evidence>
<keyword evidence="1" id="KW-0472">Membrane</keyword>
<reference evidence="3 4" key="1">
    <citation type="journal article" date="2011" name="J. Bacteriol.">
        <title>Draft genome sequence of Caloramator australicus strain RC3T, a thermoanaerobe from the Great Artesian Basin of Australia.</title>
        <authorList>
            <person name="Ogg C.D."/>
            <person name="Patel B.K.C."/>
        </authorList>
    </citation>
    <scope>NUCLEOTIDE SEQUENCE [LARGE SCALE GENOMIC DNA]</scope>
    <source>
        <strain evidence="3 4">RC3</strain>
    </source>
</reference>
<evidence type="ECO:0000256" key="1">
    <source>
        <dbReference type="SAM" id="Phobius"/>
    </source>
</evidence>
<dbReference type="RefSeq" id="WP_008908814.1">
    <property type="nucleotide sequence ID" value="NZ_CAKP01000082.1"/>
</dbReference>
<name>I7LGU0_9CLOT</name>
<dbReference type="CDD" id="cd00060">
    <property type="entry name" value="FHA"/>
    <property type="match status" value="1"/>
</dbReference>
<evidence type="ECO:0000259" key="2">
    <source>
        <dbReference type="PROSITE" id="PS50006"/>
    </source>
</evidence>
<dbReference type="InterPro" id="IPR008984">
    <property type="entry name" value="SMAD_FHA_dom_sf"/>
</dbReference>
<dbReference type="Proteomes" id="UP000007652">
    <property type="component" value="Unassembled WGS sequence"/>
</dbReference>
<gene>
    <name evidence="3" type="ORF">CAAU_1466</name>
</gene>
<comment type="caution">
    <text evidence="3">The sequence shown here is derived from an EMBL/GenBank/DDBJ whole genome shotgun (WGS) entry which is preliminary data.</text>
</comment>
<accession>I7LGU0</accession>
<organism evidence="3 4">
    <name type="scientific">Caloramator australicus RC3</name>
    <dbReference type="NCBI Taxonomy" id="857293"/>
    <lineage>
        <taxon>Bacteria</taxon>
        <taxon>Bacillati</taxon>
        <taxon>Bacillota</taxon>
        <taxon>Clostridia</taxon>
        <taxon>Eubacteriales</taxon>
        <taxon>Clostridiaceae</taxon>
        <taxon>Caloramator</taxon>
    </lineage>
</organism>
<protein>
    <submittedName>
        <fullName evidence="3">FHA-domain-containing proteins</fullName>
    </submittedName>
</protein>